<protein>
    <submittedName>
        <fullName evidence="1">Uncharacterized protein</fullName>
    </submittedName>
</protein>
<dbReference type="EMBL" id="UINC01046494">
    <property type="protein sequence ID" value="SVB54586.1"/>
    <property type="molecule type" value="Genomic_DNA"/>
</dbReference>
<accession>A0A382EUX5</accession>
<dbReference type="AlphaFoldDB" id="A0A382EUX5"/>
<name>A0A382EUX5_9ZZZZ</name>
<proteinExistence type="predicted"/>
<sequence length="37" mass="4552">MTDRFRIDSHKLMYHPERVKAFLDAGDDWEKYKNLQP</sequence>
<evidence type="ECO:0000313" key="1">
    <source>
        <dbReference type="EMBL" id="SVB54586.1"/>
    </source>
</evidence>
<feature type="non-terminal residue" evidence="1">
    <location>
        <position position="37"/>
    </location>
</feature>
<organism evidence="1">
    <name type="scientific">marine metagenome</name>
    <dbReference type="NCBI Taxonomy" id="408172"/>
    <lineage>
        <taxon>unclassified sequences</taxon>
        <taxon>metagenomes</taxon>
        <taxon>ecological metagenomes</taxon>
    </lineage>
</organism>
<reference evidence="1" key="1">
    <citation type="submission" date="2018-05" db="EMBL/GenBank/DDBJ databases">
        <authorList>
            <person name="Lanie J.A."/>
            <person name="Ng W.-L."/>
            <person name="Kazmierczak K.M."/>
            <person name="Andrzejewski T.M."/>
            <person name="Davidsen T.M."/>
            <person name="Wayne K.J."/>
            <person name="Tettelin H."/>
            <person name="Glass J.I."/>
            <person name="Rusch D."/>
            <person name="Podicherti R."/>
            <person name="Tsui H.-C.T."/>
            <person name="Winkler M.E."/>
        </authorList>
    </citation>
    <scope>NUCLEOTIDE SEQUENCE</scope>
</reference>
<gene>
    <name evidence="1" type="ORF">METZ01_LOCUS207440</name>
</gene>